<evidence type="ECO:0000256" key="1">
    <source>
        <dbReference type="SAM" id="Phobius"/>
    </source>
</evidence>
<keyword evidence="1" id="KW-0812">Transmembrane</keyword>
<keyword evidence="1" id="KW-1133">Transmembrane helix</keyword>
<dbReference type="InterPro" id="IPR043929">
    <property type="entry name" value="DUF5755"/>
</dbReference>
<dbReference type="EMBL" id="MN740048">
    <property type="protein sequence ID" value="QHT85866.1"/>
    <property type="molecule type" value="Genomic_DNA"/>
</dbReference>
<dbReference type="Pfam" id="PF19059">
    <property type="entry name" value="DUF5755"/>
    <property type="match status" value="1"/>
</dbReference>
<feature type="transmembrane region" description="Helical" evidence="1">
    <location>
        <begin position="12"/>
        <end position="30"/>
    </location>
</feature>
<organism evidence="2">
    <name type="scientific">viral metagenome</name>
    <dbReference type="NCBI Taxonomy" id="1070528"/>
    <lineage>
        <taxon>unclassified sequences</taxon>
        <taxon>metagenomes</taxon>
        <taxon>organismal metagenomes</taxon>
    </lineage>
</organism>
<protein>
    <submittedName>
        <fullName evidence="2">Uncharacterized protein</fullName>
    </submittedName>
</protein>
<name>A0A6C0I0D8_9ZZZZ</name>
<reference evidence="2" key="1">
    <citation type="journal article" date="2020" name="Nature">
        <title>Giant virus diversity and host interactions through global metagenomics.</title>
        <authorList>
            <person name="Schulz F."/>
            <person name="Roux S."/>
            <person name="Paez-Espino D."/>
            <person name="Jungbluth S."/>
            <person name="Walsh D.A."/>
            <person name="Denef V.J."/>
            <person name="McMahon K.D."/>
            <person name="Konstantinidis K.T."/>
            <person name="Eloe-Fadrosh E.A."/>
            <person name="Kyrpides N.C."/>
            <person name="Woyke T."/>
        </authorList>
    </citation>
    <scope>NUCLEOTIDE SEQUENCE</scope>
    <source>
        <strain evidence="2">GVMAG-M-3300023184-182</strain>
    </source>
</reference>
<evidence type="ECO:0000313" key="2">
    <source>
        <dbReference type="EMBL" id="QHT85866.1"/>
    </source>
</evidence>
<sequence>MPVKMAKNNLYIYLVILLIAFIFLVLYQSYTNQSVSIINTNTVNSSNLTNSLFIPSENIGGVSTKYLPEVVVDTYGPPLRNDQPPIIVDFIKGYPRNSSDERGSIEIEGLSNVINRELIPINIETRGIPREFTQVGILKTNKSENNILSLFGRQLMTSGDKWQYYTLSNIGIMPTRLPVRVLQNGREKDAMYEYGVDRLYSDDIVIVDGYDREYIVQIYEPRQYRYI</sequence>
<proteinExistence type="predicted"/>
<accession>A0A6C0I0D8</accession>
<keyword evidence="1" id="KW-0472">Membrane</keyword>
<dbReference type="AlphaFoldDB" id="A0A6C0I0D8"/>